<reference evidence="1 2" key="1">
    <citation type="submission" date="2017-05" db="EMBL/GenBank/DDBJ databases">
        <title>Complete genome sequence of Streptomyces sp. SCSIO 03032 revealed the diverse biosynthetic pathways for its bioactive secondary metabolites.</title>
        <authorList>
            <person name="Ma L."/>
            <person name="Zhu Y."/>
            <person name="Zhang W."/>
            <person name="Zhang G."/>
            <person name="Tian X."/>
            <person name="Zhang S."/>
            <person name="Zhang C."/>
        </authorList>
    </citation>
    <scope>NUCLEOTIDE SEQUENCE [LARGE SCALE GENOMIC DNA]</scope>
    <source>
        <strain evidence="1 2">SCSIO 03032</strain>
    </source>
</reference>
<dbReference type="InterPro" id="IPR016181">
    <property type="entry name" value="Acyl_CoA_acyltransferase"/>
</dbReference>
<gene>
    <name evidence="1" type="ORF">CAG99_18015</name>
</gene>
<proteinExistence type="predicted"/>
<dbReference type="AlphaFoldDB" id="A0A1W7D0I8"/>
<organism evidence="1 2">
    <name type="scientific">Streptomyces marincola</name>
    <dbReference type="NCBI Taxonomy" id="2878388"/>
    <lineage>
        <taxon>Bacteria</taxon>
        <taxon>Bacillati</taxon>
        <taxon>Actinomycetota</taxon>
        <taxon>Actinomycetes</taxon>
        <taxon>Kitasatosporales</taxon>
        <taxon>Streptomycetaceae</taxon>
        <taxon>Streptomyces</taxon>
    </lineage>
</organism>
<protein>
    <submittedName>
        <fullName evidence="1">Uncharacterized protein</fullName>
    </submittedName>
</protein>
<dbReference type="Pfam" id="PF12746">
    <property type="entry name" value="GNAT_acetyltran"/>
    <property type="match status" value="1"/>
</dbReference>
<dbReference type="InterPro" id="IPR027365">
    <property type="entry name" value="GNAT_acetyltra_YdfB-like"/>
</dbReference>
<dbReference type="Gene3D" id="3.40.630.30">
    <property type="match status" value="1"/>
</dbReference>
<keyword evidence="2" id="KW-1185">Reference proteome</keyword>
<accession>A0A1W7D0I8</accession>
<evidence type="ECO:0000313" key="2">
    <source>
        <dbReference type="Proteomes" id="UP000194218"/>
    </source>
</evidence>
<sequence>MTRGGARWDERRLLALEVDAIHGLAPYQDAPRAVPKDPSVLAVWAWSPRARLLALAPGIALPGSLDGMAQEYVPGRPPDALRSLVASLGDRAVSVGGGPSFVLPGPLAAPDPAPLPVVVSTAGGRRAARRLARPGTWQPGEWHELVDGRMGPWAMAVHGREPVSICFTPASNGTGAEAGVWTRPDFRGKRLAPAVVAAWSRREHRDVLFYSTTADNHASRSVARVLGLTPLGWIWTARRRTS</sequence>
<evidence type="ECO:0000313" key="1">
    <source>
        <dbReference type="EMBL" id="ARQ70487.1"/>
    </source>
</evidence>
<dbReference type="SUPFAM" id="SSF55729">
    <property type="entry name" value="Acyl-CoA N-acyltransferases (Nat)"/>
    <property type="match status" value="1"/>
</dbReference>
<dbReference type="EMBL" id="CP021121">
    <property type="protein sequence ID" value="ARQ70487.1"/>
    <property type="molecule type" value="Genomic_DNA"/>
</dbReference>
<dbReference type="RefSeq" id="WP_086160339.1">
    <property type="nucleotide sequence ID" value="NZ_CP021121.1"/>
</dbReference>
<dbReference type="Proteomes" id="UP000194218">
    <property type="component" value="Chromosome"/>
</dbReference>
<dbReference type="KEGG" id="smao:CAG99_18015"/>
<dbReference type="OrthoDB" id="9799092at2"/>
<name>A0A1W7D0I8_9ACTN</name>